<dbReference type="Gene3D" id="3.50.40.10">
    <property type="entry name" value="Phenylalanyl-trna Synthetase, Chain B, domain 3"/>
    <property type="match status" value="1"/>
</dbReference>
<dbReference type="Pfam" id="PF03483">
    <property type="entry name" value="B3_4"/>
    <property type="match status" value="1"/>
</dbReference>
<dbReference type="SUPFAM" id="SSF56037">
    <property type="entry name" value="PheT/TilS domain"/>
    <property type="match status" value="1"/>
</dbReference>
<dbReference type="GO" id="GO:0004826">
    <property type="term" value="F:phenylalanine-tRNA ligase activity"/>
    <property type="evidence" value="ECO:0007669"/>
    <property type="project" value="InterPro"/>
</dbReference>
<dbReference type="InterPro" id="IPR005146">
    <property type="entry name" value="B3/B4_tRNA-bd"/>
</dbReference>
<dbReference type="GO" id="GO:0003723">
    <property type="term" value="F:RNA binding"/>
    <property type="evidence" value="ECO:0007669"/>
    <property type="project" value="InterPro"/>
</dbReference>
<evidence type="ECO:0000313" key="2">
    <source>
        <dbReference type="EMBL" id="SBV97931.1"/>
    </source>
</evidence>
<dbReference type="AlphaFoldDB" id="A0A212JES8"/>
<gene>
    <name evidence="2" type="ORF">KM92DES2_10989</name>
</gene>
<evidence type="ECO:0000259" key="1">
    <source>
        <dbReference type="SMART" id="SM00873"/>
    </source>
</evidence>
<dbReference type="PANTHER" id="PTHR39209">
    <property type="match status" value="1"/>
</dbReference>
<sequence length="229" mass="25118">MLMPAISIDPELRSIWPDTALGCVFWSAPVQAEDPRLWQFFNQNVLPGLRQRLENTELADMPQIGPSRQAFKAFGRDPGRVRISSEALYRRVRQGKDLYRINSAVDANNLVSLETGFSLGTYDLARLSGNIVLRAGRKGEAYAGIGKDELDLCRMPLLADDQGAFGCPCSDSRRAMIAEDGPDTSSPRRLLTVIYGFSGTGYVSDALNIAQKHLEVFAGAQIFASSVLC</sequence>
<dbReference type="SMART" id="SM00873">
    <property type="entry name" value="B3_4"/>
    <property type="match status" value="1"/>
</dbReference>
<reference evidence="2" key="1">
    <citation type="submission" date="2016-04" db="EMBL/GenBank/DDBJ databases">
        <authorList>
            <person name="Evans L.H."/>
            <person name="Alamgir A."/>
            <person name="Owens N."/>
            <person name="Weber N.D."/>
            <person name="Virtaneva K."/>
            <person name="Barbian K."/>
            <person name="Babar A."/>
            <person name="Rosenke K."/>
        </authorList>
    </citation>
    <scope>NUCLEOTIDE SEQUENCE</scope>
    <source>
        <strain evidence="2">92-2</strain>
    </source>
</reference>
<name>A0A212JES8_9BACT</name>
<dbReference type="RefSeq" id="WP_192112402.1">
    <property type="nucleotide sequence ID" value="NZ_LT598928.1"/>
</dbReference>
<accession>A0A212JES8</accession>
<dbReference type="EMBL" id="FLUP01000001">
    <property type="protein sequence ID" value="SBV97931.1"/>
    <property type="molecule type" value="Genomic_DNA"/>
</dbReference>
<proteinExistence type="predicted"/>
<dbReference type="PANTHER" id="PTHR39209:SF2">
    <property type="entry name" value="CYTOPLASMIC PROTEIN"/>
    <property type="match status" value="1"/>
</dbReference>
<protein>
    <recommendedName>
        <fullName evidence="1">B3/B4 tRNA-binding domain-containing protein</fullName>
    </recommendedName>
</protein>
<dbReference type="InterPro" id="IPR020825">
    <property type="entry name" value="Phe-tRNA_synthase-like_B3/B4"/>
</dbReference>
<organism evidence="2">
    <name type="scientific">uncultured Desulfovibrio sp</name>
    <dbReference type="NCBI Taxonomy" id="167968"/>
    <lineage>
        <taxon>Bacteria</taxon>
        <taxon>Pseudomonadati</taxon>
        <taxon>Thermodesulfobacteriota</taxon>
        <taxon>Desulfovibrionia</taxon>
        <taxon>Desulfovibrionales</taxon>
        <taxon>Desulfovibrionaceae</taxon>
        <taxon>Desulfovibrio</taxon>
        <taxon>environmental samples</taxon>
    </lineage>
</organism>
<feature type="domain" description="B3/B4 tRNA-binding" evidence="1">
    <location>
        <begin position="65"/>
        <end position="219"/>
    </location>
</feature>